<dbReference type="EC" id="4.1.1.19" evidence="5"/>
<evidence type="ECO:0000256" key="5">
    <source>
        <dbReference type="ARBA" id="ARBA00012426"/>
    </source>
</evidence>
<keyword evidence="9" id="KW-0663">Pyridoxal phosphate</keyword>
<comment type="caution">
    <text evidence="16">The sequence shown here is derived from an EMBL/GenBank/DDBJ whole genome shotgun (WGS) entry which is preliminary data.</text>
</comment>
<evidence type="ECO:0000259" key="14">
    <source>
        <dbReference type="Pfam" id="PF02784"/>
    </source>
</evidence>
<dbReference type="NCBIfam" id="TIGR01273">
    <property type="entry name" value="speA"/>
    <property type="match status" value="1"/>
</dbReference>
<dbReference type="EMBL" id="LNQE01001369">
    <property type="protein sequence ID" value="KUG18677.1"/>
    <property type="molecule type" value="Genomic_DNA"/>
</dbReference>
<dbReference type="Pfam" id="PF02784">
    <property type="entry name" value="Orn_Arg_deC_N"/>
    <property type="match status" value="1"/>
</dbReference>
<dbReference type="InterPro" id="IPR009006">
    <property type="entry name" value="Ala_racemase/Decarboxylase_C"/>
</dbReference>
<keyword evidence="8" id="KW-0460">Magnesium</keyword>
<feature type="region of interest" description="Disordered" evidence="13">
    <location>
        <begin position="627"/>
        <end position="652"/>
    </location>
</feature>
<dbReference type="InterPro" id="IPR000183">
    <property type="entry name" value="Orn/DAP/Arg_de-COase"/>
</dbReference>
<dbReference type="GO" id="GO:0008295">
    <property type="term" value="P:spermidine biosynthetic process"/>
    <property type="evidence" value="ECO:0007669"/>
    <property type="project" value="UniProtKB-KW"/>
</dbReference>
<dbReference type="InterPro" id="IPR022657">
    <property type="entry name" value="De-COase2_CS"/>
</dbReference>
<dbReference type="GO" id="GO:0008792">
    <property type="term" value="F:arginine decarboxylase activity"/>
    <property type="evidence" value="ECO:0007669"/>
    <property type="project" value="UniProtKB-EC"/>
</dbReference>
<organism evidence="16">
    <name type="scientific">hydrocarbon metagenome</name>
    <dbReference type="NCBI Taxonomy" id="938273"/>
    <lineage>
        <taxon>unclassified sequences</taxon>
        <taxon>metagenomes</taxon>
        <taxon>ecological metagenomes</taxon>
    </lineage>
</organism>
<protein>
    <recommendedName>
        <fullName evidence="5">arginine decarboxylase</fullName>
        <ecNumber evidence="5">4.1.1.19</ecNumber>
    </recommendedName>
</protein>
<keyword evidence="12 16" id="KW-0456">Lyase</keyword>
<keyword evidence="11" id="KW-0620">Polyamine biosynthesis</keyword>
<feature type="compositionally biased region" description="Basic and acidic residues" evidence="13">
    <location>
        <begin position="636"/>
        <end position="652"/>
    </location>
</feature>
<evidence type="ECO:0000256" key="1">
    <source>
        <dbReference type="ARBA" id="ARBA00001933"/>
    </source>
</evidence>
<dbReference type="PANTHER" id="PTHR43295">
    <property type="entry name" value="ARGININE DECARBOXYLASE"/>
    <property type="match status" value="1"/>
</dbReference>
<dbReference type="GO" id="GO:0006527">
    <property type="term" value="P:L-arginine catabolic process"/>
    <property type="evidence" value="ECO:0007669"/>
    <property type="project" value="InterPro"/>
</dbReference>
<evidence type="ECO:0000259" key="15">
    <source>
        <dbReference type="Pfam" id="PF17810"/>
    </source>
</evidence>
<dbReference type="PRINTS" id="PR01180">
    <property type="entry name" value="ARGDCRBXLASE"/>
</dbReference>
<evidence type="ECO:0000256" key="8">
    <source>
        <dbReference type="ARBA" id="ARBA00022842"/>
    </source>
</evidence>
<sequence length="652" mass="74616">MWKAEDSIELYGIEKWGNGYFSVNEKGNVVVLPNKNLYQSVDIMDLIEEIEKSRDLEFPVLLRFPQMLEDRIDEITGAFMGAIEEFNYSGTYQPIFPMKVNQRKEVIEYIIKYGAKHKIGMEVGTKAELLAALSLGLPRYAPLICNGYKDEDYLRLALSIHNLNNIIIVVDLFEEIYDILKYADAMGVVPRVGMRVKLFARGSGRWVESGGESAKFGLSTSEALELMRILEERGLTSSLKMLHFHIGSQITDIRTVKNAMNEAARVYAKARKMADIEYLNVGGGLSVDYNGSNTATPSSANYSLQEYANDIVYTVQKICDDEEVPCPTIVSESGRAIAAYHSMLIFKIIGRKNAKSSPLRPPDDEAPMQIDDLCSAFKEINIDNYKEHYHDALQYRDELYDSFNLGNIGLEERAKGETLFWMVCKKAAFLAKEAGDESDEFLELKKLVSQKYIGNFSLFQSVPDMWGVEQIFPTIPLHRLDEMPSERGRIVDITCDSDGEIKRYAGDSEGLEYLEMHPLLENQDYYLGIFLLGAYQDTLGDFHNLLGCAHEVHVMAEDGEWYICQKVEGDTCKKLLDFFNYETKDYIWEIMDQCVTRKESIRKRELEQIEAELNRTLKGYTYFITRPPRQSKKKKKEMERDLSQRRPEALKG</sequence>
<name>A0A0W8FCS5_9ZZZZ</name>
<dbReference type="SUPFAM" id="SSF51419">
    <property type="entry name" value="PLP-binding barrel"/>
    <property type="match status" value="1"/>
</dbReference>
<feature type="domain" description="Arginine decarboxylase helical bundle" evidence="15">
    <location>
        <begin position="363"/>
        <end position="442"/>
    </location>
</feature>
<comment type="cofactor">
    <cofactor evidence="2">
        <name>Mg(2+)</name>
        <dbReference type="ChEBI" id="CHEBI:18420"/>
    </cofactor>
</comment>
<comment type="function">
    <text evidence="3">Catalyzes the biosynthesis of agmatine from arginine.</text>
</comment>
<dbReference type="NCBIfam" id="NF003763">
    <property type="entry name" value="PRK05354.1"/>
    <property type="match status" value="1"/>
</dbReference>
<dbReference type="AlphaFoldDB" id="A0A0W8FCS5"/>
<dbReference type="SUPFAM" id="SSF50621">
    <property type="entry name" value="Alanine racemase C-terminal domain-like"/>
    <property type="match status" value="1"/>
</dbReference>
<dbReference type="Gene3D" id="2.40.37.10">
    <property type="entry name" value="Lyase, Ornithine Decarboxylase, Chain A, domain 1"/>
    <property type="match status" value="1"/>
</dbReference>
<evidence type="ECO:0000256" key="10">
    <source>
        <dbReference type="ARBA" id="ARBA00023066"/>
    </source>
</evidence>
<evidence type="ECO:0000256" key="11">
    <source>
        <dbReference type="ARBA" id="ARBA00023115"/>
    </source>
</evidence>
<dbReference type="PANTHER" id="PTHR43295:SF9">
    <property type="entry name" value="BIOSYNTHETIC ARGININE DECARBOXYLASE"/>
    <property type="match status" value="1"/>
</dbReference>
<dbReference type="Pfam" id="PF17810">
    <property type="entry name" value="Arg_decarb_HB"/>
    <property type="match status" value="1"/>
</dbReference>
<dbReference type="PIRSF" id="PIRSF001336">
    <property type="entry name" value="Arg_decrbxlase"/>
    <property type="match status" value="1"/>
</dbReference>
<evidence type="ECO:0000256" key="2">
    <source>
        <dbReference type="ARBA" id="ARBA00001946"/>
    </source>
</evidence>
<evidence type="ECO:0000256" key="9">
    <source>
        <dbReference type="ARBA" id="ARBA00022898"/>
    </source>
</evidence>
<dbReference type="Gene3D" id="3.20.20.10">
    <property type="entry name" value="Alanine racemase"/>
    <property type="match status" value="1"/>
</dbReference>
<dbReference type="PRINTS" id="PR01179">
    <property type="entry name" value="ODADCRBXLASE"/>
</dbReference>
<reference evidence="16" key="1">
    <citation type="journal article" date="2015" name="Proc. Natl. Acad. Sci. U.S.A.">
        <title>Networks of energetic and metabolic interactions define dynamics in microbial communities.</title>
        <authorList>
            <person name="Embree M."/>
            <person name="Liu J.K."/>
            <person name="Al-Bassam M.M."/>
            <person name="Zengler K."/>
        </authorList>
    </citation>
    <scope>NUCLEOTIDE SEQUENCE</scope>
</reference>
<keyword evidence="10" id="KW-0745">Spermidine biosynthesis</keyword>
<proteinExistence type="inferred from homology"/>
<evidence type="ECO:0000256" key="12">
    <source>
        <dbReference type="ARBA" id="ARBA00023239"/>
    </source>
</evidence>
<keyword evidence="7" id="KW-0210">Decarboxylase</keyword>
<evidence type="ECO:0000256" key="4">
    <source>
        <dbReference type="ARBA" id="ARBA00008357"/>
    </source>
</evidence>
<comment type="cofactor">
    <cofactor evidence="1">
        <name>pyridoxal 5'-phosphate</name>
        <dbReference type="ChEBI" id="CHEBI:597326"/>
    </cofactor>
</comment>
<dbReference type="GO" id="GO:0046872">
    <property type="term" value="F:metal ion binding"/>
    <property type="evidence" value="ECO:0007669"/>
    <property type="project" value="UniProtKB-KW"/>
</dbReference>
<accession>A0A0W8FCS5</accession>
<evidence type="ECO:0000256" key="6">
    <source>
        <dbReference type="ARBA" id="ARBA00022723"/>
    </source>
</evidence>
<dbReference type="InterPro" id="IPR022644">
    <property type="entry name" value="De-COase2_N"/>
</dbReference>
<dbReference type="InterPro" id="IPR040634">
    <property type="entry name" value="Arg_decarb_HB"/>
</dbReference>
<dbReference type="Gene3D" id="1.20.58.930">
    <property type="match status" value="1"/>
</dbReference>
<dbReference type="InterPro" id="IPR029066">
    <property type="entry name" value="PLP-binding_barrel"/>
</dbReference>
<evidence type="ECO:0000256" key="7">
    <source>
        <dbReference type="ARBA" id="ARBA00022793"/>
    </source>
</evidence>
<evidence type="ECO:0000256" key="3">
    <source>
        <dbReference type="ARBA" id="ARBA00002257"/>
    </source>
</evidence>
<evidence type="ECO:0000313" key="16">
    <source>
        <dbReference type="EMBL" id="KUG18677.1"/>
    </source>
</evidence>
<dbReference type="PROSITE" id="PS00878">
    <property type="entry name" value="ODR_DC_2_1"/>
    <property type="match status" value="1"/>
</dbReference>
<dbReference type="CDD" id="cd06830">
    <property type="entry name" value="PLPDE_III_ADC"/>
    <property type="match status" value="1"/>
</dbReference>
<dbReference type="InterPro" id="IPR022653">
    <property type="entry name" value="De-COase2_pyr-phos_BS"/>
</dbReference>
<keyword evidence="6" id="KW-0479">Metal-binding</keyword>
<feature type="domain" description="Orn/DAP/Arg decarboxylase 2 N-terminal" evidence="14">
    <location>
        <begin position="87"/>
        <end position="339"/>
    </location>
</feature>
<comment type="similarity">
    <text evidence="4">Belongs to the Orn/Lys/Arg decarboxylase class-II family. SpeA subfamily.</text>
</comment>
<gene>
    <name evidence="16" type="ORF">ASZ90_011604</name>
</gene>
<dbReference type="InterPro" id="IPR002985">
    <property type="entry name" value="Arg_decrbxlase"/>
</dbReference>
<evidence type="ECO:0000256" key="13">
    <source>
        <dbReference type="SAM" id="MobiDB-lite"/>
    </source>
</evidence>
<dbReference type="PROSITE" id="PS00879">
    <property type="entry name" value="ODR_DC_2_2"/>
    <property type="match status" value="1"/>
</dbReference>